<dbReference type="RefSeq" id="WP_322134726.1">
    <property type="nucleotide sequence ID" value="NZ_CP085036.1"/>
</dbReference>
<protein>
    <submittedName>
        <fullName evidence="1">Uncharacterized protein</fullName>
    </submittedName>
</protein>
<keyword evidence="2" id="KW-1185">Reference proteome</keyword>
<evidence type="ECO:0000313" key="1">
    <source>
        <dbReference type="EMBL" id="MDH6182449.1"/>
    </source>
</evidence>
<comment type="caution">
    <text evidence="1">The sequence shown here is derived from an EMBL/GenBank/DDBJ whole genome shotgun (WGS) entry which is preliminary data.</text>
</comment>
<name>A0ABT6KRG9_9MICO</name>
<evidence type="ECO:0000313" key="2">
    <source>
        <dbReference type="Proteomes" id="UP001160142"/>
    </source>
</evidence>
<sequence>MEIVLVIAAFAAVAALFWGARFVMRRPRLRGASAPGAGLMSAGFDQVWQPQASEARDIIDAEQRLVVEAPAPDDDLGISRGSRL</sequence>
<dbReference type="EMBL" id="JARXVQ010000001">
    <property type="protein sequence ID" value="MDH6182449.1"/>
    <property type="molecule type" value="Genomic_DNA"/>
</dbReference>
<reference evidence="1 2" key="1">
    <citation type="submission" date="2023-04" db="EMBL/GenBank/DDBJ databases">
        <title>Genome Encyclopedia of Bacteria and Archaea VI: Functional Genomics of Type Strains.</title>
        <authorList>
            <person name="Whitman W."/>
        </authorList>
    </citation>
    <scope>NUCLEOTIDE SEQUENCE [LARGE SCALE GENOMIC DNA]</scope>
    <source>
        <strain evidence="1 2">SG_E_30_P1</strain>
    </source>
</reference>
<organism evidence="1 2">
    <name type="scientific">Antiquaquibacter oligotrophicus</name>
    <dbReference type="NCBI Taxonomy" id="2880260"/>
    <lineage>
        <taxon>Bacteria</taxon>
        <taxon>Bacillati</taxon>
        <taxon>Actinomycetota</taxon>
        <taxon>Actinomycetes</taxon>
        <taxon>Micrococcales</taxon>
        <taxon>Microbacteriaceae</taxon>
        <taxon>Antiquaquibacter</taxon>
    </lineage>
</organism>
<proteinExistence type="predicted"/>
<dbReference type="Proteomes" id="UP001160142">
    <property type="component" value="Unassembled WGS sequence"/>
</dbReference>
<accession>A0ABT6KRG9</accession>
<gene>
    <name evidence="1" type="ORF">M2152_002631</name>
</gene>